<evidence type="ECO:0000313" key="2">
    <source>
        <dbReference type="EMBL" id="JAS41214.1"/>
    </source>
</evidence>
<feature type="compositionally biased region" description="Polar residues" evidence="1">
    <location>
        <begin position="1299"/>
        <end position="1313"/>
    </location>
</feature>
<sequence length="1352" mass="158178">MESMCNGNQMHYYSNYCCNHNSSQWRHVPSCNNFNICCEQKKMICEPGTTKGLIHSLKDKLIGMQSDGLRFKFRKKPVKRKQNEYYCLMLRKINTLEKKLQNLEDLYFSQTNHPEEELCDSEHLCDYLTFYSSVRSLVDLANQLKEEIYTKNDTQYKNQNYYQLYNRIHVLESDLQDLFLYLEQLQNCRNISDQENSCCQKYNYKENIAASSPRIRVVDKTQPNIGKGIHQSKQKSKSKFNRTKKFKKDSPNFDQTTQTTTNSNLTNKSLAELENNPPSKVTVTINPENIKNKKKITKQEKDKTKRSKGDKQSSKMSSISPSRQFQTQVVNYYKENTNENRDNCQDKLNNCKHKRYNTFLEDKTERSYRQAFNSKPTCQYIDQSLSNISVCSCNSCIAERRWRSLSKYKNNSVRQSQKNSVCSCSMCNDNSDKEHIPTIYKKPYNNQKVLFLKPTNDKLTFNRAVTNGNQLQHKNRKIYPQYFDVSCDKEEDVCFCRPEMTTITHRKNNVNNTRQYPTRWNNQFYQNLMYMPYQQRFKNKTKSKQKKQTKKFDRPQMSHHQAENDKEHIRSVYYYDISPDKDSDIVKNPDRKQHQYEEQDNSDNINKKQANKHFNISHREQYKRDFRGSPNQSNNSKKHFVSNKKNYKHVRNNGYLYHGIDSYSSNSESEDSNYSTLIPDNMPFKKKLSPGTHLHIKFYENEEVEELQKLPYNGEKFAKFKHRGPFHPSQFYERKEPNKWPYDNDWQRPVSWGSNKFFRRHQENIKFNKPFGHNGRSSDSVNQNGYSSDDSACHCRVSMCNNPKCTADNIPDDMVVFLENNDTSSLSEASDLKKVINSLKDVENDVCEKCIVKEKKIKLVPNNEKKFNGKGKTKVILKKEIIKCPNCRSKLNKRIFKATHKWSNSDIQDSKSMQPSIKEVPSKILEGDKRSTKAYSKGIQMENTNTPRMSFTISPDQKVETGDSKIEDVSIAMQNKKPLPVFQAQVDQGNIFKQTNSQNIVDSQKSLDIPNYGNTININIERGSYSVRTFNDKKIKHKSRENMLHEDHSRENSEKSIMHLLSPSNEITKLNKRSENGERELNSEKVKFINSYDKNRKKQEQLISKTDVRDENPSHCDKSTAMSKSSKTTIFQSLIMKTTKEDLTTATKNDIHKEQNNIMSYNSKLENGLPSKEEYLEENKNTKETANLSTEISTDKKVMGPNRNQGFKDYLYSNRMPYKPFSQKMPLIYSVLSRKGKNNASVTKVTKSKEIFNYFPKKSINAINQGRRTSKQFKHKQTGYPKLSSKDILRNSTRKQFRNCHTNSSYNNLQETSSDTKLDSNNDIAVIPSESSYSVLNWEKVASKLKEEQILS</sequence>
<organism evidence="2">
    <name type="scientific">Cuerna arida</name>
    <dbReference type="NCBI Taxonomy" id="1464854"/>
    <lineage>
        <taxon>Eukaryota</taxon>
        <taxon>Metazoa</taxon>
        <taxon>Ecdysozoa</taxon>
        <taxon>Arthropoda</taxon>
        <taxon>Hexapoda</taxon>
        <taxon>Insecta</taxon>
        <taxon>Pterygota</taxon>
        <taxon>Neoptera</taxon>
        <taxon>Paraneoptera</taxon>
        <taxon>Hemiptera</taxon>
        <taxon>Auchenorrhyncha</taxon>
        <taxon>Membracoidea</taxon>
        <taxon>Cicadellidae</taxon>
        <taxon>Cicadellinae</taxon>
        <taxon>Proconiini</taxon>
        <taxon>Cuerna</taxon>
    </lineage>
</organism>
<feature type="compositionally biased region" description="Basic and acidic residues" evidence="1">
    <location>
        <begin position="578"/>
        <end position="597"/>
    </location>
</feature>
<feature type="region of interest" description="Disordered" evidence="1">
    <location>
        <begin position="1099"/>
        <end position="1123"/>
    </location>
</feature>
<dbReference type="EMBL" id="GECZ01028555">
    <property type="protein sequence ID" value="JAS41214.1"/>
    <property type="molecule type" value="Transcribed_RNA"/>
</dbReference>
<feature type="region of interest" description="Disordered" evidence="1">
    <location>
        <begin position="221"/>
        <end position="326"/>
    </location>
</feature>
<name>A0A1B6ETA3_9HEMI</name>
<accession>A0A1B6ETA3</accession>
<feature type="region of interest" description="Disordered" evidence="1">
    <location>
        <begin position="1299"/>
        <end position="1320"/>
    </location>
</feature>
<feature type="compositionally biased region" description="Low complexity" evidence="1">
    <location>
        <begin position="255"/>
        <end position="270"/>
    </location>
</feature>
<feature type="compositionally biased region" description="Basic and acidic residues" evidence="1">
    <location>
        <begin position="550"/>
        <end position="570"/>
    </location>
</feature>
<feature type="region of interest" description="Disordered" evidence="1">
    <location>
        <begin position="538"/>
        <end position="608"/>
    </location>
</feature>
<feature type="compositionally biased region" description="Basic and acidic residues" evidence="1">
    <location>
        <begin position="1040"/>
        <end position="1057"/>
    </location>
</feature>
<feature type="compositionally biased region" description="Basic residues" evidence="1">
    <location>
        <begin position="230"/>
        <end position="247"/>
    </location>
</feature>
<reference evidence="2" key="1">
    <citation type="submission" date="2015-11" db="EMBL/GenBank/DDBJ databases">
        <title>De novo transcriptome assembly of four potential Pierce s Disease insect vectors from Arizona vineyards.</title>
        <authorList>
            <person name="Tassone E.E."/>
        </authorList>
    </citation>
    <scope>NUCLEOTIDE SEQUENCE</scope>
</reference>
<gene>
    <name evidence="2" type="ORF">g.42150</name>
</gene>
<feature type="compositionally biased region" description="Basic and acidic residues" evidence="1">
    <location>
        <begin position="1072"/>
        <end position="1082"/>
    </location>
</feature>
<proteinExistence type="predicted"/>
<feature type="region of interest" description="Disordered" evidence="1">
    <location>
        <begin position="1036"/>
        <end position="1082"/>
    </location>
</feature>
<evidence type="ECO:0000256" key="1">
    <source>
        <dbReference type="SAM" id="MobiDB-lite"/>
    </source>
</evidence>
<feature type="compositionally biased region" description="Basic residues" evidence="1">
    <location>
        <begin position="538"/>
        <end position="549"/>
    </location>
</feature>
<protein>
    <submittedName>
        <fullName evidence="2">Uncharacterized protein</fullName>
    </submittedName>
</protein>
<feature type="compositionally biased region" description="Basic and acidic residues" evidence="1">
    <location>
        <begin position="1106"/>
        <end position="1118"/>
    </location>
</feature>
<feature type="compositionally biased region" description="Basic and acidic residues" evidence="1">
    <location>
        <begin position="297"/>
        <end position="313"/>
    </location>
</feature>